<feature type="domain" description="Helicase ATP-binding" evidence="9">
    <location>
        <begin position="283"/>
        <end position="444"/>
    </location>
</feature>
<dbReference type="NCBIfam" id="NF008164">
    <property type="entry name" value="PRK10917.1-2"/>
    <property type="match status" value="1"/>
</dbReference>
<dbReference type="HOGENOM" id="CLU_005122_7_1_5"/>
<name>D5ATX1_RHOCB</name>
<dbReference type="PANTHER" id="PTHR47964">
    <property type="entry name" value="ATP-DEPENDENT DNA HELICASE HOMOLOG RECG, CHLOROPLASTIC"/>
    <property type="match status" value="1"/>
</dbReference>
<keyword evidence="1" id="KW-0547">Nucleotide-binding</keyword>
<dbReference type="Proteomes" id="UP000002361">
    <property type="component" value="Chromosome"/>
</dbReference>
<evidence type="ECO:0000256" key="1">
    <source>
        <dbReference type="ARBA" id="ARBA00022741"/>
    </source>
</evidence>
<dbReference type="Gene3D" id="3.40.50.300">
    <property type="entry name" value="P-loop containing nucleotide triphosphate hydrolases"/>
    <property type="match status" value="2"/>
</dbReference>
<dbReference type="SUPFAM" id="SSF50249">
    <property type="entry name" value="Nucleic acid-binding proteins"/>
    <property type="match status" value="1"/>
</dbReference>
<dbReference type="NCBIfam" id="NF008165">
    <property type="entry name" value="PRK10917.1-3"/>
    <property type="match status" value="1"/>
</dbReference>
<dbReference type="PROSITE" id="PS51192">
    <property type="entry name" value="HELICASE_ATP_BIND_1"/>
    <property type="match status" value="1"/>
</dbReference>
<dbReference type="NCBIfam" id="NF008168">
    <property type="entry name" value="PRK10917.2-2"/>
    <property type="match status" value="1"/>
</dbReference>
<feature type="domain" description="Helicase C-terminal" evidence="10">
    <location>
        <begin position="467"/>
        <end position="623"/>
    </location>
</feature>
<evidence type="ECO:0000256" key="7">
    <source>
        <dbReference type="ARBA" id="ARBA00023204"/>
    </source>
</evidence>
<keyword evidence="4 11" id="KW-0347">Helicase</keyword>
<accession>D5ATX1</accession>
<dbReference type="AlphaFoldDB" id="D5ATX1"/>
<evidence type="ECO:0000313" key="12">
    <source>
        <dbReference type="Proteomes" id="UP000002361"/>
    </source>
</evidence>
<dbReference type="GO" id="GO:0006281">
    <property type="term" value="P:DNA repair"/>
    <property type="evidence" value="ECO:0007669"/>
    <property type="project" value="UniProtKB-KW"/>
</dbReference>
<evidence type="ECO:0000256" key="4">
    <source>
        <dbReference type="ARBA" id="ARBA00022806"/>
    </source>
</evidence>
<dbReference type="eggNOG" id="COG1200">
    <property type="taxonomic scope" value="Bacteria"/>
</dbReference>
<dbReference type="EMBL" id="CP001312">
    <property type="protein sequence ID" value="ADE85410.1"/>
    <property type="molecule type" value="Genomic_DNA"/>
</dbReference>
<dbReference type="SMART" id="SM00487">
    <property type="entry name" value="DEXDc"/>
    <property type="match status" value="1"/>
</dbReference>
<evidence type="ECO:0000313" key="11">
    <source>
        <dbReference type="EMBL" id="ADE85410.1"/>
    </source>
</evidence>
<protein>
    <recommendedName>
        <fullName evidence="8">Probable DNA 3'-5' helicase RecG</fullName>
    </recommendedName>
</protein>
<dbReference type="SMART" id="SM00490">
    <property type="entry name" value="HELICc"/>
    <property type="match status" value="1"/>
</dbReference>
<evidence type="ECO:0000256" key="6">
    <source>
        <dbReference type="ARBA" id="ARBA00023125"/>
    </source>
</evidence>
<dbReference type="SUPFAM" id="SSF52540">
    <property type="entry name" value="P-loop containing nucleoside triphosphate hydrolases"/>
    <property type="match status" value="2"/>
</dbReference>
<dbReference type="InterPro" id="IPR047112">
    <property type="entry name" value="RecG/Mfd"/>
</dbReference>
<dbReference type="InterPro" id="IPR033454">
    <property type="entry name" value="RecG_wedge"/>
</dbReference>
<dbReference type="InterPro" id="IPR012340">
    <property type="entry name" value="NA-bd_OB-fold"/>
</dbReference>
<reference evidence="11 12" key="2">
    <citation type="journal article" date="2010" name="J. Bacteriol.">
        <title>Complete genome sequence of the photosynthetic purple nonsulfur bacterium Rhodobacter capsulatus SB 1003.</title>
        <authorList>
            <person name="Strnad H."/>
            <person name="Lapidus A."/>
            <person name="Paces J."/>
            <person name="Ulbrich P."/>
            <person name="Vlcek C."/>
            <person name="Paces V."/>
            <person name="Haselkorn R."/>
        </authorList>
    </citation>
    <scope>NUCLEOTIDE SEQUENCE [LARGE SCALE GENOMIC DNA]</scope>
    <source>
        <strain evidence="12">ATCC BAA-309 / NBRC 16581 / SB1003</strain>
    </source>
</reference>
<organism evidence="11 12">
    <name type="scientific">Rhodobacter capsulatus (strain ATCC BAA-309 / NBRC 16581 / SB1003)</name>
    <dbReference type="NCBI Taxonomy" id="272942"/>
    <lineage>
        <taxon>Bacteria</taxon>
        <taxon>Pseudomonadati</taxon>
        <taxon>Pseudomonadota</taxon>
        <taxon>Alphaproteobacteria</taxon>
        <taxon>Rhodobacterales</taxon>
        <taxon>Rhodobacter group</taxon>
        <taxon>Rhodobacter</taxon>
    </lineage>
</organism>
<evidence type="ECO:0000259" key="9">
    <source>
        <dbReference type="PROSITE" id="PS51192"/>
    </source>
</evidence>
<dbReference type="PANTHER" id="PTHR47964:SF1">
    <property type="entry name" value="ATP-DEPENDENT DNA HELICASE HOMOLOG RECG, CHLOROPLASTIC"/>
    <property type="match status" value="1"/>
</dbReference>
<dbReference type="KEGG" id="rcp:RCAP_rcc01665"/>
<dbReference type="PROSITE" id="PS51194">
    <property type="entry name" value="HELICASE_CTER"/>
    <property type="match status" value="1"/>
</dbReference>
<dbReference type="GO" id="GO:0003677">
    <property type="term" value="F:DNA binding"/>
    <property type="evidence" value="ECO:0007669"/>
    <property type="project" value="UniProtKB-KW"/>
</dbReference>
<evidence type="ECO:0000259" key="10">
    <source>
        <dbReference type="PROSITE" id="PS51194"/>
    </source>
</evidence>
<dbReference type="GO" id="GO:0005524">
    <property type="term" value="F:ATP binding"/>
    <property type="evidence" value="ECO:0007669"/>
    <property type="project" value="UniProtKB-KW"/>
</dbReference>
<keyword evidence="2" id="KW-0227">DNA damage</keyword>
<dbReference type="Pfam" id="PF00270">
    <property type="entry name" value="DEAD"/>
    <property type="match status" value="1"/>
</dbReference>
<keyword evidence="6" id="KW-0238">DNA-binding</keyword>
<dbReference type="OrthoDB" id="9804325at2"/>
<reference key="1">
    <citation type="submission" date="2008-12" db="EMBL/GenBank/DDBJ databases">
        <title>Complete genome sequence of Rhodobacter capsulatus SB1003.</title>
        <authorList>
            <person name="Strnad H."/>
            <person name="Lapidus A."/>
            <person name="Vlcek C."/>
            <person name="Ulbrich P."/>
            <person name="Paces J."/>
            <person name="Maltsev N."/>
            <person name="Kumar V."/>
            <person name="Kogan Y."/>
            <person name="Milgram A."/>
            <person name="Rebrekov D."/>
            <person name="Mazur M."/>
            <person name="Cox R."/>
            <person name="Kyrpides N."/>
            <person name="Kolar M."/>
            <person name="Sachova J."/>
            <person name="Ridl J."/>
            <person name="Ivanova N."/>
            <person name="Kapatral V."/>
            <person name="Los T."/>
            <person name="Lykidis A."/>
            <person name="Mikhailova N."/>
            <person name="Reznik G."/>
            <person name="Vasieva O."/>
            <person name="Fonstein M."/>
            <person name="Paces V."/>
            <person name="Haselkorn R."/>
        </authorList>
    </citation>
    <scope>NUCLEOTIDE SEQUENCE</scope>
    <source>
        <strain>SB1003</strain>
    </source>
</reference>
<dbReference type="GO" id="GO:0003678">
    <property type="term" value="F:DNA helicase activity"/>
    <property type="evidence" value="ECO:0007669"/>
    <property type="project" value="TreeGrafter"/>
</dbReference>
<gene>
    <name evidence="11" type="primary">recG</name>
    <name evidence="11" type="ordered locus">RCAP_rcc01665</name>
</gene>
<sequence>MSGRPAALFPLFAAIETLPGIGAKTAKAMENLGITRPRDVLFTLPQAVIDRRPVSSIREVTPPLTVTVEVEVLTHMAARNRAGPSRVLVRDGAGAEFALVFFHARGDYLEKLLPKAGRRLVSGRLELFDGFAQMVHPDHVLPLDEVEKLPRFEPVYPLTAGVTQRVMAKAAEGALTRLPELPEWIDAALKAREGWPDWAAALRAAHAPQTQAETAVTAPARQRLAYDELFAHQMTLALARRQARHPKGRITEGTGALTAKVLKSLPFQPTGAQLRASREIAADMATPSRMNRLLQGDVGAGKTLVAFLALLTAVEAGGQGVLMAPTEILARQHFEGLGTLAAAAGVRMEVLTGRDKGAERARKLTDLLEGRIQILLGTHAVFQKDVVFQDLRLVIIDEQHRFGVAQRMELGAKGEMADVLVMTATPIPRSLALAQYGDMDVSLLDEKPPGRQPVTTALISTARIGEVVAHLARAVAEGRQAYWVCPLVEESERVDLASAEERFAHLRMVLGEGTVGLVHGQLPPAEKDAAMADFVAGKTRVLVATTVIEVGVNVPNASIMVIERAETFGLAQLHQLRGRVGRGAAKSTCLMLYQAPLSEGGERRLSILRDSEDGFRIAEEDLAMRGAGDVIGTAQSGLPRFRIADLERQAGLMALAQSDARVLLAMDPALESPRGQAARMLMWLTEQDRAIRLIEVG</sequence>
<dbReference type="STRING" id="272942.RCAP_rcc01665"/>
<keyword evidence="7" id="KW-0234">DNA repair</keyword>
<evidence type="ECO:0000256" key="8">
    <source>
        <dbReference type="ARBA" id="ARBA00049819"/>
    </source>
</evidence>
<dbReference type="GeneID" id="31490542"/>
<proteinExistence type="predicted"/>
<dbReference type="RefSeq" id="WP_013067389.1">
    <property type="nucleotide sequence ID" value="NC_014034.1"/>
</dbReference>
<dbReference type="InterPro" id="IPR001650">
    <property type="entry name" value="Helicase_C-like"/>
</dbReference>
<keyword evidence="12" id="KW-1185">Reference proteome</keyword>
<evidence type="ECO:0000256" key="3">
    <source>
        <dbReference type="ARBA" id="ARBA00022801"/>
    </source>
</evidence>
<evidence type="ECO:0000256" key="2">
    <source>
        <dbReference type="ARBA" id="ARBA00022763"/>
    </source>
</evidence>
<dbReference type="CDD" id="cd04488">
    <property type="entry name" value="RecG_wedge_OBF"/>
    <property type="match status" value="1"/>
</dbReference>
<dbReference type="Pfam" id="PF00271">
    <property type="entry name" value="Helicase_C"/>
    <property type="match status" value="1"/>
</dbReference>
<dbReference type="Pfam" id="PF17191">
    <property type="entry name" value="RecG_wedge"/>
    <property type="match status" value="1"/>
</dbReference>
<evidence type="ECO:0000256" key="5">
    <source>
        <dbReference type="ARBA" id="ARBA00022840"/>
    </source>
</evidence>
<keyword evidence="5" id="KW-0067">ATP-binding</keyword>
<dbReference type="InterPro" id="IPR014001">
    <property type="entry name" value="Helicase_ATP-bd"/>
</dbReference>
<keyword evidence="3 11" id="KW-0378">Hydrolase</keyword>
<dbReference type="CDD" id="cd17992">
    <property type="entry name" value="DEXHc_RecG"/>
    <property type="match status" value="1"/>
</dbReference>
<dbReference type="InterPro" id="IPR011545">
    <property type="entry name" value="DEAD/DEAH_box_helicase_dom"/>
</dbReference>
<dbReference type="GO" id="GO:0016787">
    <property type="term" value="F:hydrolase activity"/>
    <property type="evidence" value="ECO:0007669"/>
    <property type="project" value="UniProtKB-KW"/>
</dbReference>
<dbReference type="InterPro" id="IPR045562">
    <property type="entry name" value="RecG_dom3_C"/>
</dbReference>
<dbReference type="InterPro" id="IPR027417">
    <property type="entry name" value="P-loop_NTPase"/>
</dbReference>
<dbReference type="Pfam" id="PF19833">
    <property type="entry name" value="RecG_dom3_C"/>
    <property type="match status" value="1"/>
</dbReference>